<sequence length="269" mass="31480">MKFSVLMPVYHGDKAEFVDQAIESLFIQTLIPNEVVIVVDGKIGSDTSKILEKYSSKENVVIHQLDKNVGLGDALKIGLQKCSHEFVARMDADDICHKERFEKQVEFLEANKHIDLVGSFIKEFTDQPADAKVIRKVPVHHEEILNYSKKRNPLNHMTVMYRKQAVLDSGSYQKFLWFEDYYLWVRMIQSGKKLHNIPEPLVFARTGHDMYKRRGGFQYLLNDVKLQCNFLRSGYITIFQYITNILLRSLVRMIPNKFREAIYLKFLRN</sequence>
<proteinExistence type="inferred from homology"/>
<keyword evidence="6" id="KW-1185">Reference proteome</keyword>
<comment type="similarity">
    <text evidence="1">Belongs to the glycosyltransferase 2 family.</text>
</comment>
<dbReference type="PANTHER" id="PTHR43685">
    <property type="entry name" value="GLYCOSYLTRANSFERASE"/>
    <property type="match status" value="1"/>
</dbReference>
<dbReference type="Gene3D" id="3.90.550.10">
    <property type="entry name" value="Spore Coat Polysaccharide Biosynthesis Protein SpsA, Chain A"/>
    <property type="match status" value="1"/>
</dbReference>
<evidence type="ECO:0000256" key="2">
    <source>
        <dbReference type="ARBA" id="ARBA00022676"/>
    </source>
</evidence>
<dbReference type="Pfam" id="PF00535">
    <property type="entry name" value="Glycos_transf_2"/>
    <property type="match status" value="1"/>
</dbReference>
<gene>
    <name evidence="5" type="ORF">IC621_22695</name>
</gene>
<dbReference type="GO" id="GO:0016757">
    <property type="term" value="F:glycosyltransferase activity"/>
    <property type="evidence" value="ECO:0007669"/>
    <property type="project" value="UniProtKB-KW"/>
</dbReference>
<comment type="caution">
    <text evidence="5">The sequence shown here is derived from an EMBL/GenBank/DDBJ whole genome shotgun (WGS) entry which is preliminary data.</text>
</comment>
<organism evidence="5 6">
    <name type="scientific">Metabacillus arenae</name>
    <dbReference type="NCBI Taxonomy" id="2771434"/>
    <lineage>
        <taxon>Bacteria</taxon>
        <taxon>Bacillati</taxon>
        <taxon>Bacillota</taxon>
        <taxon>Bacilli</taxon>
        <taxon>Bacillales</taxon>
        <taxon>Bacillaceae</taxon>
        <taxon>Metabacillus</taxon>
    </lineage>
</organism>
<reference evidence="5" key="1">
    <citation type="submission" date="2020-09" db="EMBL/GenBank/DDBJ databases">
        <title>A novel bacterium of genus Bacillus, isolated from South China Sea.</title>
        <authorList>
            <person name="Huang H."/>
            <person name="Mo K."/>
            <person name="Hu Y."/>
        </authorList>
    </citation>
    <scope>NUCLEOTIDE SEQUENCE</scope>
    <source>
        <strain evidence="5">IB182487</strain>
    </source>
</reference>
<dbReference type="EMBL" id="JACXAI010000041">
    <property type="protein sequence ID" value="MBD1383014.1"/>
    <property type="molecule type" value="Genomic_DNA"/>
</dbReference>
<dbReference type="InterPro" id="IPR001173">
    <property type="entry name" value="Glyco_trans_2-like"/>
</dbReference>
<dbReference type="InterPro" id="IPR029044">
    <property type="entry name" value="Nucleotide-diphossugar_trans"/>
</dbReference>
<dbReference type="Proteomes" id="UP000626844">
    <property type="component" value="Unassembled WGS sequence"/>
</dbReference>
<feature type="domain" description="Glycosyltransferase 2-like" evidence="4">
    <location>
        <begin position="4"/>
        <end position="166"/>
    </location>
</feature>
<evidence type="ECO:0000256" key="1">
    <source>
        <dbReference type="ARBA" id="ARBA00006739"/>
    </source>
</evidence>
<accession>A0A926S3J3</accession>
<dbReference type="SUPFAM" id="SSF53448">
    <property type="entry name" value="Nucleotide-diphospho-sugar transferases"/>
    <property type="match status" value="1"/>
</dbReference>
<dbReference type="RefSeq" id="WP_191161766.1">
    <property type="nucleotide sequence ID" value="NZ_JACXAI010000041.1"/>
</dbReference>
<evidence type="ECO:0000259" key="4">
    <source>
        <dbReference type="Pfam" id="PF00535"/>
    </source>
</evidence>
<protein>
    <submittedName>
        <fullName evidence="5">Glycosyltransferase</fullName>
    </submittedName>
</protein>
<dbReference type="AlphaFoldDB" id="A0A926S3J3"/>
<name>A0A926S3J3_9BACI</name>
<evidence type="ECO:0000313" key="6">
    <source>
        <dbReference type="Proteomes" id="UP000626844"/>
    </source>
</evidence>
<dbReference type="PANTHER" id="PTHR43685:SF5">
    <property type="entry name" value="GLYCOSYLTRANSFERASE EPSE-RELATED"/>
    <property type="match status" value="1"/>
</dbReference>
<keyword evidence="2" id="KW-0328">Glycosyltransferase</keyword>
<evidence type="ECO:0000256" key="3">
    <source>
        <dbReference type="ARBA" id="ARBA00022679"/>
    </source>
</evidence>
<dbReference type="InterPro" id="IPR050834">
    <property type="entry name" value="Glycosyltransf_2"/>
</dbReference>
<evidence type="ECO:0000313" key="5">
    <source>
        <dbReference type="EMBL" id="MBD1383014.1"/>
    </source>
</evidence>
<keyword evidence="3" id="KW-0808">Transferase</keyword>